<dbReference type="HOGENOM" id="CLU_3219355_0_0_9"/>
<dbReference type="AlphaFoldDB" id="Q04EC8"/>
<protein>
    <submittedName>
        <fullName evidence="1">Uncharacterized protein</fullName>
    </submittedName>
</protein>
<sequence>MLSLYQAFFEIILIKNKFSYQLLISLKSTDYILFSYHKIRNKDL</sequence>
<organism evidence="1 2">
    <name type="scientific">Oenococcus oeni (strain ATCC BAA-331 / PSU-1)</name>
    <dbReference type="NCBI Taxonomy" id="203123"/>
    <lineage>
        <taxon>Bacteria</taxon>
        <taxon>Bacillati</taxon>
        <taxon>Bacillota</taxon>
        <taxon>Bacilli</taxon>
        <taxon>Lactobacillales</taxon>
        <taxon>Lactobacillaceae</taxon>
        <taxon>Oenococcus</taxon>
    </lineage>
</organism>
<proteinExistence type="predicted"/>
<dbReference type="KEGG" id="ooe:OEOE_1324"/>
<evidence type="ECO:0000313" key="1">
    <source>
        <dbReference type="EMBL" id="ABJ57194.1"/>
    </source>
</evidence>
<evidence type="ECO:0000313" key="2">
    <source>
        <dbReference type="Proteomes" id="UP000000774"/>
    </source>
</evidence>
<gene>
    <name evidence="1" type="ordered locus">OEOE_1324</name>
</gene>
<keyword evidence="2" id="KW-1185">Reference proteome</keyword>
<dbReference type="EMBL" id="CP000411">
    <property type="protein sequence ID" value="ABJ57194.1"/>
    <property type="molecule type" value="Genomic_DNA"/>
</dbReference>
<name>Q04EC8_OENOB</name>
<accession>Q04EC8</accession>
<dbReference type="Proteomes" id="UP000000774">
    <property type="component" value="Chromosome"/>
</dbReference>
<reference evidence="1 2" key="1">
    <citation type="journal article" date="2006" name="Proc. Natl. Acad. Sci. U.S.A.">
        <title>Comparative genomics of the lactic acid bacteria.</title>
        <authorList>
            <person name="Makarova K."/>
            <person name="Slesarev A."/>
            <person name="Wolf Y."/>
            <person name="Sorokin A."/>
            <person name="Mirkin B."/>
            <person name="Koonin E."/>
            <person name="Pavlov A."/>
            <person name="Pavlova N."/>
            <person name="Karamychev V."/>
            <person name="Polouchine N."/>
            <person name="Shakhova V."/>
            <person name="Grigoriev I."/>
            <person name="Lou Y."/>
            <person name="Rohksar D."/>
            <person name="Lucas S."/>
            <person name="Huang K."/>
            <person name="Goodstein D.M."/>
            <person name="Hawkins T."/>
            <person name="Plengvidhya V."/>
            <person name="Welker D."/>
            <person name="Hughes J."/>
            <person name="Goh Y."/>
            <person name="Benson A."/>
            <person name="Baldwin K."/>
            <person name="Lee J.H."/>
            <person name="Diaz-Muniz I."/>
            <person name="Dosti B."/>
            <person name="Smeianov V."/>
            <person name="Wechter W."/>
            <person name="Barabote R."/>
            <person name="Lorca G."/>
            <person name="Altermann E."/>
            <person name="Barrangou R."/>
            <person name="Ganesan B."/>
            <person name="Xie Y."/>
            <person name="Rawsthorne H."/>
            <person name="Tamir D."/>
            <person name="Parker C."/>
            <person name="Breidt F."/>
            <person name="Broadbent J."/>
            <person name="Hutkins R."/>
            <person name="O'Sullivan D."/>
            <person name="Steele J."/>
            <person name="Unlu G."/>
            <person name="Saier M."/>
            <person name="Klaenhammer T."/>
            <person name="Richardson P."/>
            <person name="Kozyavkin S."/>
            <person name="Weimer B."/>
            <person name="Mills D."/>
        </authorList>
    </citation>
    <scope>NUCLEOTIDE SEQUENCE [LARGE SCALE GENOMIC DNA]</scope>
    <source>
        <strain evidence="2">ATCC BAA-331 / PSU-1</strain>
    </source>
</reference>